<evidence type="ECO:0008006" key="7">
    <source>
        <dbReference type="Google" id="ProtNLM"/>
    </source>
</evidence>
<dbReference type="VEuPathDB" id="FungiDB:Z519_02323"/>
<evidence type="ECO:0000256" key="4">
    <source>
        <dbReference type="SAM" id="MobiDB-lite"/>
    </source>
</evidence>
<evidence type="ECO:0000313" key="6">
    <source>
        <dbReference type="Proteomes" id="UP000053789"/>
    </source>
</evidence>
<dbReference type="Pfam" id="PF05721">
    <property type="entry name" value="PhyH"/>
    <property type="match status" value="1"/>
</dbReference>
<dbReference type="AlphaFoldDB" id="A0A0D2GF03"/>
<dbReference type="Gene3D" id="2.60.120.620">
    <property type="entry name" value="q2cbj1_9rhob like domain"/>
    <property type="match status" value="1"/>
</dbReference>
<dbReference type="OrthoDB" id="445007at2759"/>
<feature type="region of interest" description="Disordered" evidence="4">
    <location>
        <begin position="1"/>
        <end position="25"/>
    </location>
</feature>
<dbReference type="PANTHER" id="PTHR20883:SF48">
    <property type="entry name" value="ECTOINE DIOXYGENASE"/>
    <property type="match status" value="1"/>
</dbReference>
<dbReference type="HOGENOM" id="CLU_047725_3_0_1"/>
<dbReference type="GO" id="GO:0046872">
    <property type="term" value="F:metal ion binding"/>
    <property type="evidence" value="ECO:0007669"/>
    <property type="project" value="UniProtKB-ARBA"/>
</dbReference>
<evidence type="ECO:0000313" key="5">
    <source>
        <dbReference type="EMBL" id="KIW96932.1"/>
    </source>
</evidence>
<protein>
    <recommendedName>
        <fullName evidence="7">Phytanoyl-CoA dioxygenase</fullName>
    </recommendedName>
</protein>
<comment type="cofactor">
    <cofactor evidence="1">
        <name>Fe cation</name>
        <dbReference type="ChEBI" id="CHEBI:24875"/>
    </cofactor>
</comment>
<dbReference type="PANTHER" id="PTHR20883">
    <property type="entry name" value="PHYTANOYL-COA DIOXYGENASE DOMAIN CONTAINING 1"/>
    <property type="match status" value="1"/>
</dbReference>
<dbReference type="SUPFAM" id="SSF51197">
    <property type="entry name" value="Clavaminate synthase-like"/>
    <property type="match status" value="1"/>
</dbReference>
<dbReference type="InterPro" id="IPR008775">
    <property type="entry name" value="Phytyl_CoA_dOase-like"/>
</dbReference>
<dbReference type="GO" id="GO:0016491">
    <property type="term" value="F:oxidoreductase activity"/>
    <property type="evidence" value="ECO:0007669"/>
    <property type="project" value="UniProtKB-ARBA"/>
</dbReference>
<evidence type="ECO:0000256" key="3">
    <source>
        <dbReference type="ARBA" id="ARBA00023004"/>
    </source>
</evidence>
<evidence type="ECO:0000256" key="1">
    <source>
        <dbReference type="ARBA" id="ARBA00001962"/>
    </source>
</evidence>
<proteinExistence type="inferred from homology"/>
<dbReference type="Proteomes" id="UP000053789">
    <property type="component" value="Unassembled WGS sequence"/>
</dbReference>
<sequence>MGSIDTGTNTNTNTSPDNRFTSRTPESALISAQKHLQDHGWAVIPDVLSPEENSLVLSHLWEAAEKFRKQGDDTFMPTLDPNASNIRVFYLMALDKIFRDLIQHPVAVKMVEKVLGENWLISNFTANIARPGSKSMALHSDQSLVMPEPWMSTWALNVIWCLDDVYLENGATLFIPGSDKWTTRDDIPKNARSLLRPFEAKAGSIVLMNGRVWHTSGSNVTKDKDRALLFGYYTVPFLRQQVNWTAKMPEEVKKELSQELTEKLGMQVHANMAQVSLLKYLDEVFPPEEEKAGEKLSY</sequence>
<name>A0A0D2GF03_CLAB1</name>
<comment type="similarity">
    <text evidence="2">Belongs to the PhyH family.</text>
</comment>
<accession>A0A0D2GF03</accession>
<dbReference type="EMBL" id="KN846982">
    <property type="protein sequence ID" value="KIW96932.1"/>
    <property type="molecule type" value="Genomic_DNA"/>
</dbReference>
<reference evidence="5" key="1">
    <citation type="submission" date="2015-01" db="EMBL/GenBank/DDBJ databases">
        <title>The Genome Sequence of Cladophialophora bantiana CBS 173.52.</title>
        <authorList>
            <consortium name="The Broad Institute Genomics Platform"/>
            <person name="Cuomo C."/>
            <person name="de Hoog S."/>
            <person name="Gorbushina A."/>
            <person name="Stielow B."/>
            <person name="Teixiera M."/>
            <person name="Abouelleil A."/>
            <person name="Chapman S.B."/>
            <person name="Priest M."/>
            <person name="Young S.K."/>
            <person name="Wortman J."/>
            <person name="Nusbaum C."/>
            <person name="Birren B."/>
        </authorList>
    </citation>
    <scope>NUCLEOTIDE SEQUENCE [LARGE SCALE GENOMIC DNA]</scope>
    <source>
        <strain evidence="5">CBS 173.52</strain>
    </source>
</reference>
<gene>
    <name evidence="5" type="ORF">Z519_02323</name>
</gene>
<organism evidence="5 6">
    <name type="scientific">Cladophialophora bantiana (strain ATCC 10958 / CBS 173.52 / CDC B-1940 / NIH 8579)</name>
    <name type="common">Xylohypha bantiana</name>
    <dbReference type="NCBI Taxonomy" id="1442370"/>
    <lineage>
        <taxon>Eukaryota</taxon>
        <taxon>Fungi</taxon>
        <taxon>Dikarya</taxon>
        <taxon>Ascomycota</taxon>
        <taxon>Pezizomycotina</taxon>
        <taxon>Eurotiomycetes</taxon>
        <taxon>Chaetothyriomycetidae</taxon>
        <taxon>Chaetothyriales</taxon>
        <taxon>Herpotrichiellaceae</taxon>
        <taxon>Cladophialophora</taxon>
    </lineage>
</organism>
<dbReference type="RefSeq" id="XP_016623601.1">
    <property type="nucleotide sequence ID" value="XM_016760080.1"/>
</dbReference>
<evidence type="ECO:0000256" key="2">
    <source>
        <dbReference type="ARBA" id="ARBA00005830"/>
    </source>
</evidence>
<keyword evidence="6" id="KW-1185">Reference proteome</keyword>
<keyword evidence="3" id="KW-0408">Iron</keyword>
<dbReference type="GeneID" id="27695251"/>